<dbReference type="InterPro" id="IPR050258">
    <property type="entry name" value="Leguminous_Lectin"/>
</dbReference>
<dbReference type="EMBL" id="CAUOFW020005906">
    <property type="protein sequence ID" value="CAK9172078.1"/>
    <property type="molecule type" value="Genomic_DNA"/>
</dbReference>
<feature type="signal peptide" evidence="3">
    <location>
        <begin position="1"/>
        <end position="18"/>
    </location>
</feature>
<evidence type="ECO:0000313" key="7">
    <source>
        <dbReference type="Proteomes" id="UP001642360"/>
    </source>
</evidence>
<dbReference type="EMBL" id="CAUOFW020006818">
    <property type="protein sequence ID" value="CAK9176348.1"/>
    <property type="molecule type" value="Genomic_DNA"/>
</dbReference>
<dbReference type="InterPro" id="IPR001220">
    <property type="entry name" value="Legume_lectin_dom"/>
</dbReference>
<dbReference type="Proteomes" id="UP001642360">
    <property type="component" value="Unassembled WGS sequence"/>
</dbReference>
<dbReference type="InterPro" id="IPR013320">
    <property type="entry name" value="ConA-like_dom_sf"/>
</dbReference>
<dbReference type="PANTHER" id="PTHR32401:SF49">
    <property type="entry name" value="OS10G0129200 PROTEIN"/>
    <property type="match status" value="1"/>
</dbReference>
<evidence type="ECO:0000256" key="2">
    <source>
        <dbReference type="ARBA" id="ARBA00022734"/>
    </source>
</evidence>
<evidence type="ECO:0000313" key="6">
    <source>
        <dbReference type="EMBL" id="CAK9176348.1"/>
    </source>
</evidence>
<keyword evidence="7" id="KW-1185">Reference proteome</keyword>
<feature type="chain" id="PRO_5044721021" description="Legume lectin domain-containing protein" evidence="3">
    <location>
        <begin position="19"/>
        <end position="226"/>
    </location>
</feature>
<organism evidence="6 7">
    <name type="scientific">Ilex paraguariensis</name>
    <name type="common">yerba mate</name>
    <dbReference type="NCBI Taxonomy" id="185542"/>
    <lineage>
        <taxon>Eukaryota</taxon>
        <taxon>Viridiplantae</taxon>
        <taxon>Streptophyta</taxon>
        <taxon>Embryophyta</taxon>
        <taxon>Tracheophyta</taxon>
        <taxon>Spermatophyta</taxon>
        <taxon>Magnoliopsida</taxon>
        <taxon>eudicotyledons</taxon>
        <taxon>Gunneridae</taxon>
        <taxon>Pentapetalae</taxon>
        <taxon>asterids</taxon>
        <taxon>campanulids</taxon>
        <taxon>Aquifoliales</taxon>
        <taxon>Aquifoliaceae</taxon>
        <taxon>Ilex</taxon>
    </lineage>
</organism>
<dbReference type="Gene3D" id="2.60.120.200">
    <property type="match status" value="1"/>
</dbReference>
<reference evidence="6 7" key="1">
    <citation type="submission" date="2024-02" db="EMBL/GenBank/DDBJ databases">
        <authorList>
            <person name="Vignale AGUSTIN F."/>
            <person name="Sosa J E."/>
            <person name="Modenutti C."/>
        </authorList>
    </citation>
    <scope>NUCLEOTIDE SEQUENCE [LARGE SCALE GENOMIC DNA]</scope>
</reference>
<evidence type="ECO:0000259" key="4">
    <source>
        <dbReference type="Pfam" id="PF00139"/>
    </source>
</evidence>
<gene>
    <name evidence="5" type="ORF">ILEXP_LOCUS41706</name>
    <name evidence="6" type="ORF">ILEXP_LOCUS46195</name>
</gene>
<sequence length="226" mass="24817">MSAHVYLLVCILIKVVNCDSGFTFYEILKLGEISEIAPDGLLKHANQTSWGVSSVLYSVPLSFKNSSKGNASSFSTMFVFSIVPEFQNPNQGVGLSFSIMPSKEVPGVVSSKLYGLINETGDGDLKRHTFNIEFDTSQQLDVGDINDNHVGLNLNSRRSTESTPAAYFTKGAFRNLTLATREVACRRRPVESKASSNEVILVDWVLDCLRGGKILKTADPKLKNDF</sequence>
<evidence type="ECO:0000313" key="5">
    <source>
        <dbReference type="EMBL" id="CAK9172078.1"/>
    </source>
</evidence>
<keyword evidence="2" id="KW-0430">Lectin</keyword>
<dbReference type="PANTHER" id="PTHR32401">
    <property type="entry name" value="CONCANAVALIN A-LIKE LECTIN FAMILY PROTEIN"/>
    <property type="match status" value="1"/>
</dbReference>
<dbReference type="AlphaFoldDB" id="A0ABC8U3L1"/>
<dbReference type="Pfam" id="PF00139">
    <property type="entry name" value="Lectin_legB"/>
    <property type="match status" value="1"/>
</dbReference>
<evidence type="ECO:0000256" key="3">
    <source>
        <dbReference type="SAM" id="SignalP"/>
    </source>
</evidence>
<name>A0ABC8U3L1_9AQUA</name>
<accession>A0ABC8U3L1</accession>
<feature type="domain" description="Legume lectin" evidence="4">
    <location>
        <begin position="27"/>
        <end position="179"/>
    </location>
</feature>
<comment type="similarity">
    <text evidence="1">Belongs to the leguminous lectin family.</text>
</comment>
<dbReference type="SUPFAM" id="SSF49899">
    <property type="entry name" value="Concanavalin A-like lectins/glucanases"/>
    <property type="match status" value="1"/>
</dbReference>
<evidence type="ECO:0000256" key="1">
    <source>
        <dbReference type="ARBA" id="ARBA00007606"/>
    </source>
</evidence>
<comment type="caution">
    <text evidence="6">The sequence shown here is derived from an EMBL/GenBank/DDBJ whole genome shotgun (WGS) entry which is preliminary data.</text>
</comment>
<protein>
    <recommendedName>
        <fullName evidence="4">Legume lectin domain-containing protein</fullName>
    </recommendedName>
</protein>
<dbReference type="GO" id="GO:0030246">
    <property type="term" value="F:carbohydrate binding"/>
    <property type="evidence" value="ECO:0007669"/>
    <property type="project" value="UniProtKB-KW"/>
</dbReference>
<proteinExistence type="inferred from homology"/>
<keyword evidence="3" id="KW-0732">Signal</keyword>